<name>A0ACB8S8F7_9AGAM</name>
<comment type="caution">
    <text evidence="1">The sequence shown here is derived from an EMBL/GenBank/DDBJ whole genome shotgun (WGS) entry which is preliminary data.</text>
</comment>
<dbReference type="EMBL" id="MU275847">
    <property type="protein sequence ID" value="KAI0052231.1"/>
    <property type="molecule type" value="Genomic_DNA"/>
</dbReference>
<keyword evidence="2" id="KW-1185">Reference proteome</keyword>
<evidence type="ECO:0000313" key="2">
    <source>
        <dbReference type="Proteomes" id="UP000814033"/>
    </source>
</evidence>
<accession>A0ACB8S8F7</accession>
<protein>
    <submittedName>
        <fullName evidence="1">Uncharacterized protein</fullName>
    </submittedName>
</protein>
<reference evidence="1" key="2">
    <citation type="journal article" date="2022" name="New Phytol.">
        <title>Evolutionary transition to the ectomycorrhizal habit in the genomes of a hyperdiverse lineage of mushroom-forming fungi.</title>
        <authorList>
            <person name="Looney B."/>
            <person name="Miyauchi S."/>
            <person name="Morin E."/>
            <person name="Drula E."/>
            <person name="Courty P.E."/>
            <person name="Kohler A."/>
            <person name="Kuo A."/>
            <person name="LaButti K."/>
            <person name="Pangilinan J."/>
            <person name="Lipzen A."/>
            <person name="Riley R."/>
            <person name="Andreopoulos W."/>
            <person name="He G."/>
            <person name="Johnson J."/>
            <person name="Nolan M."/>
            <person name="Tritt A."/>
            <person name="Barry K.W."/>
            <person name="Grigoriev I.V."/>
            <person name="Nagy L.G."/>
            <person name="Hibbett D."/>
            <person name="Henrissat B."/>
            <person name="Matheny P.B."/>
            <person name="Labbe J."/>
            <person name="Martin F.M."/>
        </authorList>
    </citation>
    <scope>NUCLEOTIDE SEQUENCE</scope>
    <source>
        <strain evidence="1">FP105234-sp</strain>
    </source>
</reference>
<gene>
    <name evidence="1" type="ORF">FA95DRAFT_1602173</name>
</gene>
<evidence type="ECO:0000313" key="1">
    <source>
        <dbReference type="EMBL" id="KAI0052231.1"/>
    </source>
</evidence>
<reference evidence="1" key="1">
    <citation type="submission" date="2021-02" db="EMBL/GenBank/DDBJ databases">
        <authorList>
            <consortium name="DOE Joint Genome Institute"/>
            <person name="Ahrendt S."/>
            <person name="Looney B.P."/>
            <person name="Miyauchi S."/>
            <person name="Morin E."/>
            <person name="Drula E."/>
            <person name="Courty P.E."/>
            <person name="Chicoki N."/>
            <person name="Fauchery L."/>
            <person name="Kohler A."/>
            <person name="Kuo A."/>
            <person name="Labutti K."/>
            <person name="Pangilinan J."/>
            <person name="Lipzen A."/>
            <person name="Riley R."/>
            <person name="Andreopoulos W."/>
            <person name="He G."/>
            <person name="Johnson J."/>
            <person name="Barry K.W."/>
            <person name="Grigoriev I.V."/>
            <person name="Nagy L."/>
            <person name="Hibbett D."/>
            <person name="Henrissat B."/>
            <person name="Matheny P.B."/>
            <person name="Labbe J."/>
            <person name="Martin F."/>
        </authorList>
    </citation>
    <scope>NUCLEOTIDE SEQUENCE</scope>
    <source>
        <strain evidence="1">FP105234-sp</strain>
    </source>
</reference>
<organism evidence="1 2">
    <name type="scientific">Auriscalpium vulgare</name>
    <dbReference type="NCBI Taxonomy" id="40419"/>
    <lineage>
        <taxon>Eukaryota</taxon>
        <taxon>Fungi</taxon>
        <taxon>Dikarya</taxon>
        <taxon>Basidiomycota</taxon>
        <taxon>Agaricomycotina</taxon>
        <taxon>Agaricomycetes</taxon>
        <taxon>Russulales</taxon>
        <taxon>Auriscalpiaceae</taxon>
        <taxon>Auriscalpium</taxon>
    </lineage>
</organism>
<sequence>MTAQRPLFFFTSSFESLTLSSDMSSSSSAFSDSPSSLLAYPSTVPVNPAHSPPPGLLHIPPYSSHPSPPLNVPEDETLFGGIDPALLTNSPVPALVPASAAPAPAPPPPHMPDLWHASHELVISLTRIDNKALTSKCYESHKVRAAVRLFLNFLSLFPDPVLLMSVASHILYANETRLESLAGRLCRPASPDNVCPPLHAASQINSVILTLLNTPEKVYHAQDCNRLTFRPIKFTHPLLPDAHLRLRVGSICTLLKPIPHRDLPLHTIVVVVRVGEVSVTVKVLHDPTPIIVCRTDFEFYQRGERCSFRRRQIPLQLAYQRHYRRILSTAELTKKGMEDLPLTGEDIHDDGIALVDDIDVYWSDSSSEDSDSYPPPLEPITPPA</sequence>
<proteinExistence type="predicted"/>
<dbReference type="Proteomes" id="UP000814033">
    <property type="component" value="Unassembled WGS sequence"/>
</dbReference>